<dbReference type="SUPFAM" id="SSF53474">
    <property type="entry name" value="alpha/beta-Hydrolases"/>
    <property type="match status" value="1"/>
</dbReference>
<accession>A0A1H1SZV8</accession>
<evidence type="ECO:0000259" key="1">
    <source>
        <dbReference type="Pfam" id="PF18067"/>
    </source>
</evidence>
<dbReference type="Pfam" id="PF01674">
    <property type="entry name" value="Lipase_2"/>
    <property type="match status" value="1"/>
</dbReference>
<evidence type="ECO:0000259" key="2">
    <source>
        <dbReference type="Pfam" id="PF21768"/>
    </source>
</evidence>
<sequence>MSHVQFIDNNKKVYSMDMKFTKVGAPARGLFCLIVSSVLLAGCLGGSGSSSDKVASPGPGSPSMPDLDEERILPIIFVHGTAGSASQYQTQAMRFASNGYPEDHVVAFEYSTASQADVGRALTGGLSGDLDLFVNQVLSNFDADQVYLACHSLGTAVCGYYLTAPTREAKVAGYVAIDGATGENCPGGSNCMGLFVDENETLGEVNAYVPDETHVQAATSEASFAAQFEFFTGVEPARTEILPQANEVEIAGRAVYFPANTGAAGTTLRVWQVDPDTGERLQATPMDSFGIAADGNWGPVTLDPAAHYEFSLLRPGRAEHHFYRQPLIRNSTLVRLNTSPEGSAIETNTQVSDDHAALVITRDMEWWADRGADNDVLEIATTSLLWPVQPAVNILEPAIGSGNIGIHVHDDQATPALTTGDPLPYFPDQPFQWGVDVYMPASMPADGTISVVSTPRGDTNRRQTLNVPNLASSAHRISLIFNDYIQD</sequence>
<dbReference type="EMBL" id="LT629748">
    <property type="protein sequence ID" value="SDS53256.1"/>
    <property type="molecule type" value="Genomic_DNA"/>
</dbReference>
<dbReference type="Proteomes" id="UP000243426">
    <property type="component" value="Chromosome I"/>
</dbReference>
<evidence type="ECO:0000313" key="4">
    <source>
        <dbReference type="Proteomes" id="UP000243426"/>
    </source>
</evidence>
<keyword evidence="4" id="KW-1185">Reference proteome</keyword>
<dbReference type="InterPro" id="IPR002918">
    <property type="entry name" value="Lipase_EstA/Esterase_EstB"/>
</dbReference>
<dbReference type="Pfam" id="PF21768">
    <property type="entry name" value="AF_1763-like_C"/>
    <property type="match status" value="1"/>
</dbReference>
<dbReference type="STRING" id="797277.SAMN05216198_2161"/>
<name>A0A1H1SZV8_9GAMM</name>
<protein>
    <submittedName>
        <fullName evidence="3">Lipase (Class 2)</fullName>
    </submittedName>
</protein>
<dbReference type="Gene3D" id="2.60.40.2190">
    <property type="match status" value="1"/>
</dbReference>
<organism evidence="3 4">
    <name type="scientific">Halopseudomonas litoralis</name>
    <dbReference type="NCBI Taxonomy" id="797277"/>
    <lineage>
        <taxon>Bacteria</taxon>
        <taxon>Pseudomonadati</taxon>
        <taxon>Pseudomonadota</taxon>
        <taxon>Gammaproteobacteria</taxon>
        <taxon>Pseudomonadales</taxon>
        <taxon>Pseudomonadaceae</taxon>
        <taxon>Halopseudomonas</taxon>
    </lineage>
</organism>
<gene>
    <name evidence="3" type="ORF">SAMN05216198_2161</name>
</gene>
<dbReference type="InterPro" id="IPR049036">
    <property type="entry name" value="AF_1763-like_C"/>
</dbReference>
<dbReference type="Pfam" id="PF18067">
    <property type="entry name" value="Lipase_C"/>
    <property type="match status" value="1"/>
</dbReference>
<proteinExistence type="predicted"/>
<dbReference type="Gene3D" id="2.60.40.2200">
    <property type="match status" value="1"/>
</dbReference>
<dbReference type="InterPro" id="IPR040664">
    <property type="entry name" value="AFL_C"/>
</dbReference>
<dbReference type="AlphaFoldDB" id="A0A1H1SZV8"/>
<feature type="domain" description="AF-1763-like C-terminal" evidence="2">
    <location>
        <begin position="362"/>
        <end position="483"/>
    </location>
</feature>
<reference evidence="4" key="1">
    <citation type="submission" date="2016-10" db="EMBL/GenBank/DDBJ databases">
        <authorList>
            <person name="Varghese N."/>
            <person name="Submissions S."/>
        </authorList>
    </citation>
    <scope>NUCLEOTIDE SEQUENCE [LARGE SCALE GENOMIC DNA]</scope>
    <source>
        <strain evidence="4">2SM5</strain>
    </source>
</reference>
<dbReference type="Gene3D" id="3.40.50.1820">
    <property type="entry name" value="alpha/beta hydrolase"/>
    <property type="match status" value="1"/>
</dbReference>
<dbReference type="InterPro" id="IPR029058">
    <property type="entry name" value="AB_hydrolase_fold"/>
</dbReference>
<feature type="domain" description="AFL C-terminal" evidence="1">
    <location>
        <begin position="247"/>
        <end position="339"/>
    </location>
</feature>
<dbReference type="GO" id="GO:0016042">
    <property type="term" value="P:lipid catabolic process"/>
    <property type="evidence" value="ECO:0007669"/>
    <property type="project" value="InterPro"/>
</dbReference>
<dbReference type="GO" id="GO:0016787">
    <property type="term" value="F:hydrolase activity"/>
    <property type="evidence" value="ECO:0007669"/>
    <property type="project" value="InterPro"/>
</dbReference>
<evidence type="ECO:0000313" key="3">
    <source>
        <dbReference type="EMBL" id="SDS53256.1"/>
    </source>
</evidence>